<evidence type="ECO:0000313" key="9">
    <source>
        <dbReference type="EMBL" id="RIB16084.1"/>
    </source>
</evidence>
<dbReference type="Gene3D" id="1.10.1280.10">
    <property type="entry name" value="Di-copper center containing domain from catechol oxidase"/>
    <property type="match status" value="1"/>
</dbReference>
<dbReference type="PANTHER" id="PTHR11474:SF76">
    <property type="entry name" value="SHKT DOMAIN-CONTAINING PROTEIN"/>
    <property type="match status" value="1"/>
</dbReference>
<feature type="domain" description="Tyrosinase copper-binding" evidence="8">
    <location>
        <begin position="71"/>
        <end position="362"/>
    </location>
</feature>
<evidence type="ECO:0000256" key="5">
    <source>
        <dbReference type="ARBA" id="ARBA00023101"/>
    </source>
</evidence>
<dbReference type="InterPro" id="IPR008922">
    <property type="entry name" value="Di-copper_centre_dom_sf"/>
</dbReference>
<reference evidence="9 10" key="1">
    <citation type="submission" date="2018-06" db="EMBL/GenBank/DDBJ databases">
        <title>Comparative genomics reveals the genomic features of Rhizophagus irregularis, R. cerebriforme, R. diaphanum and Gigaspora rosea, and their symbiotic lifestyle signature.</title>
        <authorList>
            <person name="Morin E."/>
            <person name="San Clemente H."/>
            <person name="Chen E.C.H."/>
            <person name="De La Providencia I."/>
            <person name="Hainaut M."/>
            <person name="Kuo A."/>
            <person name="Kohler A."/>
            <person name="Murat C."/>
            <person name="Tang N."/>
            <person name="Roy S."/>
            <person name="Loubradou J."/>
            <person name="Henrissat B."/>
            <person name="Grigoriev I.V."/>
            <person name="Corradi N."/>
            <person name="Roux C."/>
            <person name="Martin F.M."/>
        </authorList>
    </citation>
    <scope>NUCLEOTIDE SEQUENCE [LARGE SCALE GENOMIC DNA]</scope>
    <source>
        <strain evidence="9 10">DAOM 194757</strain>
    </source>
</reference>
<keyword evidence="4" id="KW-0186">Copper</keyword>
<accession>A0A397V0N4</accession>
<dbReference type="STRING" id="44941.A0A397V0N4"/>
<evidence type="ECO:0000256" key="7">
    <source>
        <dbReference type="ARBA" id="ARBA00048881"/>
    </source>
</evidence>
<dbReference type="OrthoDB" id="2329482at2759"/>
<comment type="catalytic activity">
    <reaction evidence="7">
        <text>L-tyrosine + O2 = L-dopaquinone + H2O</text>
        <dbReference type="Rhea" id="RHEA:18117"/>
        <dbReference type="ChEBI" id="CHEBI:15377"/>
        <dbReference type="ChEBI" id="CHEBI:15379"/>
        <dbReference type="ChEBI" id="CHEBI:57924"/>
        <dbReference type="ChEBI" id="CHEBI:58315"/>
        <dbReference type="EC" id="1.14.18.1"/>
    </reaction>
</comment>
<dbReference type="Proteomes" id="UP000266673">
    <property type="component" value="Unassembled WGS sequence"/>
</dbReference>
<comment type="catalytic activity">
    <reaction evidence="6">
        <text>2 L-dopa + O2 = 2 L-dopaquinone + 2 H2O</text>
        <dbReference type="Rhea" id="RHEA:34287"/>
        <dbReference type="ChEBI" id="CHEBI:15377"/>
        <dbReference type="ChEBI" id="CHEBI:15379"/>
        <dbReference type="ChEBI" id="CHEBI:57504"/>
        <dbReference type="ChEBI" id="CHEBI:57924"/>
        <dbReference type="EC" id="1.14.18.1"/>
    </reaction>
</comment>
<protein>
    <recommendedName>
        <fullName evidence="2">tyrosinase</fullName>
        <ecNumber evidence="2">1.14.18.1</ecNumber>
    </recommendedName>
</protein>
<dbReference type="EC" id="1.14.18.1" evidence="2"/>
<dbReference type="EMBL" id="QKWP01000703">
    <property type="protein sequence ID" value="RIB16084.1"/>
    <property type="molecule type" value="Genomic_DNA"/>
</dbReference>
<evidence type="ECO:0000259" key="8">
    <source>
        <dbReference type="Pfam" id="PF00264"/>
    </source>
</evidence>
<dbReference type="AlphaFoldDB" id="A0A397V0N4"/>
<dbReference type="InterPro" id="IPR050316">
    <property type="entry name" value="Tyrosinase/Hemocyanin"/>
</dbReference>
<evidence type="ECO:0000256" key="4">
    <source>
        <dbReference type="ARBA" id="ARBA00023008"/>
    </source>
</evidence>
<dbReference type="PRINTS" id="PR00092">
    <property type="entry name" value="TYROSINASE"/>
</dbReference>
<evidence type="ECO:0000256" key="6">
    <source>
        <dbReference type="ARBA" id="ARBA00048233"/>
    </source>
</evidence>
<dbReference type="GO" id="GO:0046872">
    <property type="term" value="F:metal ion binding"/>
    <property type="evidence" value="ECO:0007669"/>
    <property type="project" value="UniProtKB-KW"/>
</dbReference>
<evidence type="ECO:0000313" key="10">
    <source>
        <dbReference type="Proteomes" id="UP000266673"/>
    </source>
</evidence>
<keyword evidence="10" id="KW-1185">Reference proteome</keyword>
<gene>
    <name evidence="9" type="ORF">C2G38_2190946</name>
</gene>
<name>A0A397V0N4_9GLOM</name>
<dbReference type="SUPFAM" id="SSF48056">
    <property type="entry name" value="Di-copper centre-containing domain"/>
    <property type="match status" value="1"/>
</dbReference>
<dbReference type="GO" id="GO:0004503">
    <property type="term" value="F:tyrosinase activity"/>
    <property type="evidence" value="ECO:0007669"/>
    <property type="project" value="UniProtKB-EC"/>
</dbReference>
<evidence type="ECO:0000256" key="2">
    <source>
        <dbReference type="ARBA" id="ARBA00011906"/>
    </source>
</evidence>
<evidence type="ECO:0000256" key="1">
    <source>
        <dbReference type="ARBA" id="ARBA00009928"/>
    </source>
</evidence>
<dbReference type="PANTHER" id="PTHR11474">
    <property type="entry name" value="TYROSINASE FAMILY MEMBER"/>
    <property type="match status" value="1"/>
</dbReference>
<proteinExistence type="inferred from homology"/>
<dbReference type="InterPro" id="IPR002227">
    <property type="entry name" value="Tyrosinase_Cu-bd"/>
</dbReference>
<dbReference type="GO" id="GO:0042438">
    <property type="term" value="P:melanin biosynthetic process"/>
    <property type="evidence" value="ECO:0007669"/>
    <property type="project" value="UniProtKB-KW"/>
</dbReference>
<dbReference type="Pfam" id="PF00264">
    <property type="entry name" value="Tyrosinase"/>
    <property type="match status" value="1"/>
</dbReference>
<evidence type="ECO:0000256" key="3">
    <source>
        <dbReference type="ARBA" id="ARBA00022723"/>
    </source>
</evidence>
<keyword evidence="5" id="KW-0470">Melanin biosynthesis</keyword>
<comment type="similarity">
    <text evidence="1">Belongs to the tyrosinase family.</text>
</comment>
<sequence length="600" mass="68440">MGLSHSSHYSHVSHVRDVATFSEKVITYPHEEIYPRLDILDMTSNQTYAPQFDLLIQSFQALQERPYDDMRSFYQIAGIHGLPFTAYDGVEGNNPYQSLEFSKGRWGGYCHHGDVIIPTWHRAYALLLEGQLRNEAKEIANKYPSNQKDKYIEAAKQLRHPYWDWADEKAMKGVPDVFLTSTLEINTPNGKQKVKNPLKSYTLPVDLADPLPKGLNPNDANYTVPNVSYLPFTPKGYPTVRHPNNKYEDQVDIMNINMSTYIQSVFRPGFYQMFHISDYSKFSNHGLTSSGGQLPDFNPGHPKPLNRLGFSHFASWETTHDGFHVVFGGTGGHITYVDIAAFDPIFSFHHVNLDRIFALWQKIYPDSWITSNLDVNGTYTNVMDEVINEYTELTPFRKSETKFWTSNDVRDFTKLGYTYPQIEKFKDQDSKAILNYVLELYKPDSHYDTRFFVKVTLESGKVKGPFVIRVFIDLPSANSSTPTTSPNFAGFVAMWQSDAHNGTLVEGTVDITAAMERLNIRTQKHDYIHEVNLTTGLLKPAFIFNIGTDINLVPVMIDGSEVQPEAAGVKLVEVFSFEHDKVDKNFLVENTGQYYTAKKF</sequence>
<keyword evidence="3" id="KW-0479">Metal-binding</keyword>
<organism evidence="9 10">
    <name type="scientific">Gigaspora rosea</name>
    <dbReference type="NCBI Taxonomy" id="44941"/>
    <lineage>
        <taxon>Eukaryota</taxon>
        <taxon>Fungi</taxon>
        <taxon>Fungi incertae sedis</taxon>
        <taxon>Mucoromycota</taxon>
        <taxon>Glomeromycotina</taxon>
        <taxon>Glomeromycetes</taxon>
        <taxon>Diversisporales</taxon>
        <taxon>Gigasporaceae</taxon>
        <taxon>Gigaspora</taxon>
    </lineage>
</organism>
<comment type="caution">
    <text evidence="9">The sequence shown here is derived from an EMBL/GenBank/DDBJ whole genome shotgun (WGS) entry which is preliminary data.</text>
</comment>